<gene>
    <name evidence="7" type="ORF">QN277_023340</name>
</gene>
<dbReference type="Gene3D" id="1.10.8.430">
    <property type="entry name" value="Helical domain of apoptotic protease-activating factors"/>
    <property type="match status" value="1"/>
</dbReference>
<dbReference type="Proteomes" id="UP001293593">
    <property type="component" value="Unassembled WGS sequence"/>
</dbReference>
<dbReference type="InterPro" id="IPR027417">
    <property type="entry name" value="P-loop_NTPase"/>
</dbReference>
<dbReference type="InterPro" id="IPR003593">
    <property type="entry name" value="AAA+_ATPase"/>
</dbReference>
<dbReference type="GO" id="GO:0005524">
    <property type="term" value="F:ATP binding"/>
    <property type="evidence" value="ECO:0007669"/>
    <property type="project" value="UniProtKB-KW"/>
</dbReference>
<dbReference type="InterPro" id="IPR032675">
    <property type="entry name" value="LRR_dom_sf"/>
</dbReference>
<evidence type="ECO:0000256" key="1">
    <source>
        <dbReference type="ARBA" id="ARBA00008894"/>
    </source>
</evidence>
<evidence type="ECO:0000256" key="5">
    <source>
        <dbReference type="SAM" id="Coils"/>
    </source>
</evidence>
<dbReference type="GO" id="GO:0043531">
    <property type="term" value="F:ADP binding"/>
    <property type="evidence" value="ECO:0007669"/>
    <property type="project" value="InterPro"/>
</dbReference>
<evidence type="ECO:0000313" key="7">
    <source>
        <dbReference type="EMBL" id="KAK4270286.1"/>
    </source>
</evidence>
<keyword evidence="8" id="KW-1185">Reference proteome</keyword>
<dbReference type="InterPro" id="IPR002182">
    <property type="entry name" value="NB-ARC"/>
</dbReference>
<reference evidence="7" key="1">
    <citation type="submission" date="2023-10" db="EMBL/GenBank/DDBJ databases">
        <title>Chromosome-level genome of the transformable northern wattle, Acacia crassicarpa.</title>
        <authorList>
            <person name="Massaro I."/>
            <person name="Sinha N.R."/>
            <person name="Poethig S."/>
            <person name="Leichty A.R."/>
        </authorList>
    </citation>
    <scope>NUCLEOTIDE SEQUENCE</scope>
    <source>
        <strain evidence="7">Acra3RX</strain>
        <tissue evidence="7">Leaf</tissue>
    </source>
</reference>
<dbReference type="PANTHER" id="PTHR33463">
    <property type="entry name" value="NB-ARC DOMAIN-CONTAINING PROTEIN-RELATED"/>
    <property type="match status" value="1"/>
</dbReference>
<dbReference type="InterPro" id="IPR050905">
    <property type="entry name" value="Plant_NBS-LRR"/>
</dbReference>
<keyword evidence="3" id="KW-0611">Plant defense</keyword>
<dbReference type="Pfam" id="PF00931">
    <property type="entry name" value="NB-ARC"/>
    <property type="match status" value="1"/>
</dbReference>
<protein>
    <recommendedName>
        <fullName evidence="6">AAA+ ATPase domain-containing protein</fullName>
    </recommendedName>
</protein>
<dbReference type="PANTHER" id="PTHR33463:SF198">
    <property type="entry name" value="RPP4C3"/>
    <property type="match status" value="1"/>
</dbReference>
<dbReference type="Gene3D" id="3.80.10.10">
    <property type="entry name" value="Ribonuclease Inhibitor"/>
    <property type="match status" value="6"/>
</dbReference>
<evidence type="ECO:0000259" key="6">
    <source>
        <dbReference type="SMART" id="SM00382"/>
    </source>
</evidence>
<feature type="coiled-coil region" evidence="5">
    <location>
        <begin position="2418"/>
        <end position="2459"/>
    </location>
</feature>
<evidence type="ECO:0000256" key="2">
    <source>
        <dbReference type="ARBA" id="ARBA00022741"/>
    </source>
</evidence>
<keyword evidence="2" id="KW-0547">Nucleotide-binding</keyword>
<keyword evidence="5" id="KW-0175">Coiled coil</keyword>
<proteinExistence type="inferred from homology"/>
<dbReference type="PRINTS" id="PR00364">
    <property type="entry name" value="DISEASERSIST"/>
</dbReference>
<dbReference type="Gene3D" id="3.40.50.300">
    <property type="entry name" value="P-loop containing nucleotide triphosphate hydrolases"/>
    <property type="match status" value="1"/>
</dbReference>
<evidence type="ECO:0000313" key="8">
    <source>
        <dbReference type="Proteomes" id="UP001293593"/>
    </source>
</evidence>
<name>A0AAE1JJX8_9FABA</name>
<dbReference type="EMBL" id="JAWXYG010000006">
    <property type="protein sequence ID" value="KAK4270286.1"/>
    <property type="molecule type" value="Genomic_DNA"/>
</dbReference>
<dbReference type="SUPFAM" id="SSF52047">
    <property type="entry name" value="RNI-like"/>
    <property type="match status" value="2"/>
</dbReference>
<comment type="similarity">
    <text evidence="1">Belongs to the disease resistance NB-LRR family.</text>
</comment>
<feature type="coiled-coil region" evidence="5">
    <location>
        <begin position="26"/>
        <end position="88"/>
    </location>
</feature>
<dbReference type="SUPFAM" id="SSF52058">
    <property type="entry name" value="L domain-like"/>
    <property type="match status" value="2"/>
</dbReference>
<dbReference type="GO" id="GO:0006952">
    <property type="term" value="P:defense response"/>
    <property type="evidence" value="ECO:0007669"/>
    <property type="project" value="UniProtKB-KW"/>
</dbReference>
<dbReference type="InterPro" id="IPR042197">
    <property type="entry name" value="Apaf_helical"/>
</dbReference>
<evidence type="ECO:0000256" key="3">
    <source>
        <dbReference type="ARBA" id="ARBA00022821"/>
    </source>
</evidence>
<keyword evidence="4" id="KW-0067">ATP-binding</keyword>
<sequence length="2469" mass="280791">MEVLTAIAGKIADLTVIPIGRQVEYLIFYKENMKELNENFEELKTSKVRIEHDIEAERRNGREIEADVIRWQNRVQETLEEVERLCEDEPHASVRCWKWSFPNLKSRHQLGRRAKKMAFNIVALKEKGKFDGRVGHVLASSNASLIFATRGSEKLESRNSFKKEVILSLIDPKVRKVGICGLPGLGKTTLAKDVGKHVKDDKLFDVVAMATISQTLDVKRVQDEIAYQLGFRLDEITSIGRAEQLCARIKMEKNILIILDDLWEKIDLEKLGIPPEQDDLKGGKLSLTSKRLDVSQKNETYQGCKLLMTSRSSDILAMNETKKNFHLKEVNYAESWSLFEDIVGDAIKDCDFKHIATQVVEKCAGFPVMIVSIANSLKCNKNISYWEDVLDNLQRVDNGDIYENVFLAFEFTYEQLKDDEMKKVFLLCGVEGPSMFVSDLLKYVIGLGILKHKDTIEDARNRLYRIIHELKASCLLLEDDASENDVIKMHDLVREVAVSIAQKREHVFLLKRNGEMQDWLSKGSSLQRFTQIILKPCLLQELPSKLDCPNLKFFHLQSTDNCTLKIPDSFFEGMGNLEALDLIGLIISSLPQTLVSLSKLKTLCLNQCTLKHLTGIAALKNLEILSFFDSSMEKFPSEIEQLAHLRMLDLSNSGIGIMPPNILSKLTKIEELYMGNASIKWEEESSAMENMKSKSLIELGSLTNLTTLEIHIREAWILSMDKMFDNLKRYKVVIGDKWEWSSNKRTSRLLKLKLGTSIHLEPGIMALIRRVEDLYLDEVGGISDVLLDLKGKGFPQLKHLHFQNNGQVQHIINTTERNGTHVLFPELETLVLHNLNNLEKICHGPLPDNSFCKLTIIKVENCDQLVYLLSVLMVKALSQLVEIQVSKCNSMKMILYIENGDSSISIDEKIEFNSLRSLSIDHLPVIHDFCSNEFTSCMTTISLFNDNKVSFSSLETLKLSSVNLDKIWDDGDLCAANCFHNLANLTVEDCRSLKHLFSSSVVGSLLKLKHLEISKCEMMEEIIAPKGINITASEEVRLSKLETMVIKDMKSLKKVWHFQFEGLKSLEVSNCGKLVNIFPSDMQGTFGNLETLKVNGCDSVEAIFQLTAKEIHSEDETMKQVSQLKKLHLLGLPKLKQIWSRDDNQANIHFHNLQLVRVERCENLVYLLPFSIAMQAIELEDITIKGTRRMKRIVSDKDGPTDSSVKFEFNHLTSLVLWNLDELEGLFARNHRILCPSLRKLDIRKCLKLKLFKAQSSSSRERVSGSELQISIEQPLFTLEEVICNLETLTLTSEDASIISQGQFLGKHFSKLKRLYFSDFEGDDATFPYWFLQNIATLTILLVEWSSFKEIFQGEIPIEAKGKFKTGTRIKKLTLHQLQDLRHICEEGFQIDPILEDLDFLYVVQCSNLKHLVPSSATFSHLTYLEVENCNGLIYLITSSTARSLVRLTTMKVSNCNSLEKVVAEEEGSEDEIALSSLEILKLECLPKIKRFCSSNCFLNLPLLEEVVVNRCPRMDSFSGKDTSTPKLQKISSKEDGKVYWEGDISKTLKNLFVDMVAFSSFNNLEFSEYPELKELWYGQVGQNIFCNLKHLVVRKCTFLSNIIFSSNLLQVLYTLEELEVAECDSLEAIFDVKAFDEKVMESKEVSGLKKLTLSELANLKHIWNREERELIVSFGNLQTVKVDKCQNLKCVFSPSLCQDLRQLEELNVESCGVGQIVANEEGLEELKLHFPLLRMLRLINLTQLNDFYPKKYILECPSLKALNISQCESLQIFAFEHLDSHQLKGGFGDFPIQQALFHIEKVPENLEEISLTEKNAMRIVNANYEKKFFQRIEILHLQCFQETPIKFLNDLIQKFPATTTLEARCCYFKTLFPSEEIGHCSIQSPPQIKTLWLYLLEKLEHIWNDNSALDTLVPNLEHLAVGECCRLIRLAPTLTSFTNLITLKVVDCNGLMNLMSPFTAKSLVHLTSLAITNCKMLEEVVTTDEGGPEEEIIFKSLKDLELTCLPHFKSFYFGKHTFIFPSLVTLKVTGCHKMQNFSSRIIAPFLKLVEVENGKKCWKGDLNTTINNLFLEKTSENLNMDTTEASSFEEQVGESKPDQIADIEKQDTQKNEASLGTKTQLAQVTQNAYSPSTNQNTELIGLARGTREMGENIERPLVEAAKVRGVYDADIGKQEIHKLPSEYYDTQQNKQASSNQVTGFVKGTQEIGENIETPLVDAAKIALSQRRIYDADIHDTMDKPLIQTDQDVEKLAMIQNTEESRESYTGTQKICNTIKKASISAAQDVSNSTMTPEAAIDPSPLQAPKPVISQTEKLNIYRNYKEMIDIPKQNMPYLEAGVNRHPQVLDWLNTKRRRVFASSTFSLFAEVTCILRTTRKGHMTEDDRSYIRECCTVLEAAKFDVSWLSYVHKCIEECGDAEDIKRKVEETKGQASSLEAEIESMKKELASVKESLVLLLDKARNLDDFIES</sequence>
<dbReference type="Pfam" id="PF23247">
    <property type="entry name" value="LRR_RPS2"/>
    <property type="match status" value="6"/>
</dbReference>
<evidence type="ECO:0000256" key="4">
    <source>
        <dbReference type="ARBA" id="ARBA00022840"/>
    </source>
</evidence>
<organism evidence="7 8">
    <name type="scientific">Acacia crassicarpa</name>
    <name type="common">northern wattle</name>
    <dbReference type="NCBI Taxonomy" id="499986"/>
    <lineage>
        <taxon>Eukaryota</taxon>
        <taxon>Viridiplantae</taxon>
        <taxon>Streptophyta</taxon>
        <taxon>Embryophyta</taxon>
        <taxon>Tracheophyta</taxon>
        <taxon>Spermatophyta</taxon>
        <taxon>Magnoliopsida</taxon>
        <taxon>eudicotyledons</taxon>
        <taxon>Gunneridae</taxon>
        <taxon>Pentapetalae</taxon>
        <taxon>rosids</taxon>
        <taxon>fabids</taxon>
        <taxon>Fabales</taxon>
        <taxon>Fabaceae</taxon>
        <taxon>Caesalpinioideae</taxon>
        <taxon>mimosoid clade</taxon>
        <taxon>Acacieae</taxon>
        <taxon>Acacia</taxon>
    </lineage>
</organism>
<comment type="caution">
    <text evidence="7">The sequence shown here is derived from an EMBL/GenBank/DDBJ whole genome shotgun (WGS) entry which is preliminary data.</text>
</comment>
<dbReference type="SMART" id="SM00382">
    <property type="entry name" value="AAA"/>
    <property type="match status" value="1"/>
</dbReference>
<dbReference type="InterPro" id="IPR057135">
    <property type="entry name" value="At4g27190-like_LRR"/>
</dbReference>
<dbReference type="SUPFAM" id="SSF52540">
    <property type="entry name" value="P-loop containing nucleoside triphosphate hydrolases"/>
    <property type="match status" value="1"/>
</dbReference>
<feature type="domain" description="AAA+ ATPase" evidence="6">
    <location>
        <begin position="173"/>
        <end position="331"/>
    </location>
</feature>
<accession>A0AAE1JJX8</accession>